<keyword evidence="7" id="KW-1185">Reference proteome</keyword>
<evidence type="ECO:0000256" key="2">
    <source>
        <dbReference type="ARBA" id="ARBA00023015"/>
    </source>
</evidence>
<dbReference type="InterPro" id="IPR000847">
    <property type="entry name" value="LysR_HTH_N"/>
</dbReference>
<dbReference type="PROSITE" id="PS50931">
    <property type="entry name" value="HTH_LYSR"/>
    <property type="match status" value="1"/>
</dbReference>
<evidence type="ECO:0000313" key="7">
    <source>
        <dbReference type="Proteomes" id="UP001596025"/>
    </source>
</evidence>
<evidence type="ECO:0000259" key="5">
    <source>
        <dbReference type="PROSITE" id="PS50931"/>
    </source>
</evidence>
<keyword evidence="4" id="KW-0804">Transcription</keyword>
<dbReference type="InterPro" id="IPR036388">
    <property type="entry name" value="WH-like_DNA-bd_sf"/>
</dbReference>
<keyword evidence="2" id="KW-0805">Transcription regulation</keyword>
<dbReference type="Pfam" id="PF03466">
    <property type="entry name" value="LysR_substrate"/>
    <property type="match status" value="1"/>
</dbReference>
<evidence type="ECO:0000313" key="6">
    <source>
        <dbReference type="EMBL" id="MFC4693536.1"/>
    </source>
</evidence>
<comment type="similarity">
    <text evidence="1">Belongs to the LysR transcriptional regulatory family.</text>
</comment>
<evidence type="ECO:0000256" key="1">
    <source>
        <dbReference type="ARBA" id="ARBA00009437"/>
    </source>
</evidence>
<dbReference type="InterPro" id="IPR005119">
    <property type="entry name" value="LysR_subst-bd"/>
</dbReference>
<comment type="caution">
    <text evidence="6">The sequence shown here is derived from an EMBL/GenBank/DDBJ whole genome shotgun (WGS) entry which is preliminary data.</text>
</comment>
<dbReference type="PANTHER" id="PTHR30346">
    <property type="entry name" value="TRANSCRIPTIONAL DUAL REGULATOR HCAR-RELATED"/>
    <property type="match status" value="1"/>
</dbReference>
<dbReference type="Gene3D" id="3.40.190.10">
    <property type="entry name" value="Periplasmic binding protein-like II"/>
    <property type="match status" value="2"/>
</dbReference>
<feature type="domain" description="HTH lysR-type" evidence="5">
    <location>
        <begin position="2"/>
        <end position="59"/>
    </location>
</feature>
<name>A0ABV9LHC5_9ACTN</name>
<dbReference type="InterPro" id="IPR036390">
    <property type="entry name" value="WH_DNA-bd_sf"/>
</dbReference>
<dbReference type="PRINTS" id="PR00039">
    <property type="entry name" value="HTHLYSR"/>
</dbReference>
<dbReference type="SUPFAM" id="SSF53850">
    <property type="entry name" value="Periplasmic binding protein-like II"/>
    <property type="match status" value="1"/>
</dbReference>
<dbReference type="PANTHER" id="PTHR30346:SF29">
    <property type="entry name" value="LYSR SUBSTRATE-BINDING"/>
    <property type="match status" value="1"/>
</dbReference>
<dbReference type="RefSeq" id="WP_387988259.1">
    <property type="nucleotide sequence ID" value="NZ_JBHSGR010000008.1"/>
</dbReference>
<organism evidence="6 7">
    <name type="scientific">Geodermatophilus arenarius</name>
    <dbReference type="NCBI Taxonomy" id="1137990"/>
    <lineage>
        <taxon>Bacteria</taxon>
        <taxon>Bacillati</taxon>
        <taxon>Actinomycetota</taxon>
        <taxon>Actinomycetes</taxon>
        <taxon>Geodermatophilales</taxon>
        <taxon>Geodermatophilaceae</taxon>
        <taxon>Geodermatophilus</taxon>
    </lineage>
</organism>
<dbReference type="Proteomes" id="UP001596025">
    <property type="component" value="Unassembled WGS sequence"/>
</dbReference>
<proteinExistence type="inferred from homology"/>
<dbReference type="Pfam" id="PF00126">
    <property type="entry name" value="HTH_1"/>
    <property type="match status" value="1"/>
</dbReference>
<reference evidence="7" key="1">
    <citation type="journal article" date="2019" name="Int. J. Syst. Evol. Microbiol.">
        <title>The Global Catalogue of Microorganisms (GCM) 10K type strain sequencing project: providing services to taxonomists for standard genome sequencing and annotation.</title>
        <authorList>
            <consortium name="The Broad Institute Genomics Platform"/>
            <consortium name="The Broad Institute Genome Sequencing Center for Infectious Disease"/>
            <person name="Wu L."/>
            <person name="Ma J."/>
        </authorList>
    </citation>
    <scope>NUCLEOTIDE SEQUENCE [LARGE SCALE GENOMIC DNA]</scope>
    <source>
        <strain evidence="7">CCUG 62763</strain>
    </source>
</reference>
<evidence type="ECO:0000256" key="4">
    <source>
        <dbReference type="ARBA" id="ARBA00023163"/>
    </source>
</evidence>
<gene>
    <name evidence="6" type="ORF">ACFO3M_09065</name>
</gene>
<keyword evidence="3" id="KW-0238">DNA-binding</keyword>
<dbReference type="SUPFAM" id="SSF46785">
    <property type="entry name" value="Winged helix' DNA-binding domain"/>
    <property type="match status" value="1"/>
</dbReference>
<accession>A0ABV9LHC5</accession>
<sequence length="307" mass="32187">MLDTTRLVTLHAVLTHGSFTAAAAALHLTQPAVSRQVSLLERQLGTLLVHRTQQGVRPTEAGRLLLAHAETLLAGLERAEREVRDLAGLTRGTVRLGSFLSALVYLSAELAAALGERHPGLVVVDELVDRAAALARLRRGGLDLALVCEPDLEPAPPADDVELHALFDDPLRVALPAGHRLAGAAAVRVRDLAADTWIRPHDGSAARRLDAVLARAGVTPPLLLAGHGDEPVETQALVAAGRGVALTHDLTVVVGGHDLVLRPLADEPGSRRVQAAVLPGPRPPATAAALAALQRIGAARRARLSSR</sequence>
<protein>
    <submittedName>
        <fullName evidence="6">LysR family transcriptional regulator</fullName>
    </submittedName>
</protein>
<dbReference type="EMBL" id="JBHSGR010000008">
    <property type="protein sequence ID" value="MFC4693536.1"/>
    <property type="molecule type" value="Genomic_DNA"/>
</dbReference>
<dbReference type="Gene3D" id="1.10.10.10">
    <property type="entry name" value="Winged helix-like DNA-binding domain superfamily/Winged helix DNA-binding domain"/>
    <property type="match status" value="1"/>
</dbReference>
<evidence type="ECO:0000256" key="3">
    <source>
        <dbReference type="ARBA" id="ARBA00023125"/>
    </source>
</evidence>